<evidence type="ECO:0000256" key="2">
    <source>
        <dbReference type="ARBA" id="ARBA00004823"/>
    </source>
</evidence>
<dbReference type="EMBL" id="MCBS01021058">
    <property type="protein sequence ID" value="RKF78548.1"/>
    <property type="molecule type" value="Genomic_DNA"/>
</dbReference>
<evidence type="ECO:0000313" key="18">
    <source>
        <dbReference type="Proteomes" id="UP000285326"/>
    </source>
</evidence>
<dbReference type="Pfam" id="PF25087">
    <property type="entry name" value="GMPPB_C"/>
    <property type="match status" value="1"/>
</dbReference>
<dbReference type="GO" id="GO:0005525">
    <property type="term" value="F:GTP binding"/>
    <property type="evidence" value="ECO:0007669"/>
    <property type="project" value="UniProtKB-KW"/>
</dbReference>
<keyword evidence="9" id="KW-0342">GTP-binding</keyword>
<dbReference type="GO" id="GO:0004475">
    <property type="term" value="F:mannose-1-phosphate guanylyltransferase (GTP) activity"/>
    <property type="evidence" value="ECO:0007669"/>
    <property type="project" value="UniProtKB-EC"/>
</dbReference>
<evidence type="ECO:0000256" key="5">
    <source>
        <dbReference type="ARBA" id="ARBA00018601"/>
    </source>
</evidence>
<dbReference type="FunFam" id="3.90.550.10:FF:000013">
    <property type="entry name" value="mannose-1-phosphate guanyltransferase beta"/>
    <property type="match status" value="1"/>
</dbReference>
<dbReference type="InterPro" id="IPR056729">
    <property type="entry name" value="GMPPB_C"/>
</dbReference>
<dbReference type="GO" id="GO:0005737">
    <property type="term" value="C:cytoplasm"/>
    <property type="evidence" value="ECO:0007669"/>
    <property type="project" value="UniProtKB-SubCell"/>
</dbReference>
<dbReference type="InterPro" id="IPR050486">
    <property type="entry name" value="Mannose-1P_guanyltransferase"/>
</dbReference>
<comment type="catalytic activity">
    <reaction evidence="14">
        <text>alpha-D-mannose 1-phosphate + GTP + H(+) = GDP-alpha-D-mannose + diphosphate</text>
        <dbReference type="Rhea" id="RHEA:15229"/>
        <dbReference type="ChEBI" id="CHEBI:15378"/>
        <dbReference type="ChEBI" id="CHEBI:33019"/>
        <dbReference type="ChEBI" id="CHEBI:37565"/>
        <dbReference type="ChEBI" id="CHEBI:57527"/>
        <dbReference type="ChEBI" id="CHEBI:58409"/>
        <dbReference type="EC" id="2.7.7.13"/>
    </reaction>
</comment>
<evidence type="ECO:0000256" key="11">
    <source>
        <dbReference type="ARBA" id="ARBA00024813"/>
    </source>
</evidence>
<dbReference type="AlphaFoldDB" id="A0A420IVJ2"/>
<evidence type="ECO:0000256" key="13">
    <source>
        <dbReference type="ARBA" id="ARBA00031190"/>
    </source>
</evidence>
<evidence type="ECO:0000256" key="14">
    <source>
        <dbReference type="ARBA" id="ARBA00047343"/>
    </source>
</evidence>
<dbReference type="InterPro" id="IPR045233">
    <property type="entry name" value="GMPPB_N"/>
</dbReference>
<dbReference type="SUPFAM" id="SSF53448">
    <property type="entry name" value="Nucleotide-diphospho-sugar transferases"/>
    <property type="match status" value="1"/>
</dbReference>
<gene>
    <name evidence="17" type="ORF">GcM1_210023</name>
</gene>
<evidence type="ECO:0000256" key="3">
    <source>
        <dbReference type="ARBA" id="ARBA00007274"/>
    </source>
</evidence>
<name>A0A420IVJ2_9PEZI</name>
<keyword evidence="8" id="KW-0547">Nucleotide-binding</keyword>
<comment type="subcellular location">
    <subcellularLocation>
        <location evidence="1">Cytoplasm</location>
    </subcellularLocation>
</comment>
<evidence type="ECO:0000256" key="9">
    <source>
        <dbReference type="ARBA" id="ARBA00023134"/>
    </source>
</evidence>
<evidence type="ECO:0000256" key="7">
    <source>
        <dbReference type="ARBA" id="ARBA00022679"/>
    </source>
</evidence>
<evidence type="ECO:0000256" key="10">
    <source>
        <dbReference type="ARBA" id="ARBA00023306"/>
    </source>
</evidence>
<dbReference type="CDD" id="cd06425">
    <property type="entry name" value="M1P_guanylylT_B_like_N"/>
    <property type="match status" value="1"/>
</dbReference>
<dbReference type="Gene3D" id="2.160.10.10">
    <property type="entry name" value="Hexapeptide repeat proteins"/>
    <property type="match status" value="1"/>
</dbReference>
<dbReference type="Pfam" id="PF00483">
    <property type="entry name" value="NTP_transferase"/>
    <property type="match status" value="1"/>
</dbReference>
<dbReference type="EC" id="2.7.7.13" evidence="4"/>
<keyword evidence="6" id="KW-0963">Cytoplasm</keyword>
<sequence>MKALILVGGFGTRLRPLTLTLPKPLVEFGNKPMILHQIEALALAGVTDIVLAVNYRPEIMERVLSEYATRFNIKITFSVESEPLGTAGPLKLAEEILGKDNAPFFVLNSDVICEYPFAKLAEFHHQHGDEGTIVVTRVEEPSKFGVVVHKPNHPSRIDRFVEKPVEFVGNRINAGIYILNPSILKRINLRPTSIEQETFPAVCADGQLHSFDLEGFWMDVGQPKDFLSGTCLYLSALSKKNSKMLTPTHTPYVHGGNVLIDPTAKIGKNCRIGPNVTIGPRVIVGDGVRLQRCVLLSGSKVKDHAWVKSTIVGWNSVVGKWARLENVSVLGDDVSIADEIYVNGGSILPHKSIKANVDVPAIIM</sequence>
<evidence type="ECO:0000259" key="15">
    <source>
        <dbReference type="Pfam" id="PF00483"/>
    </source>
</evidence>
<dbReference type="PANTHER" id="PTHR22572">
    <property type="entry name" value="SUGAR-1-PHOSPHATE GUANYL TRANSFERASE"/>
    <property type="match status" value="1"/>
</dbReference>
<dbReference type="GO" id="GO:0009298">
    <property type="term" value="P:GDP-mannose biosynthetic process"/>
    <property type="evidence" value="ECO:0007669"/>
    <property type="project" value="UniProtKB-UniPathway"/>
</dbReference>
<dbReference type="InterPro" id="IPR018357">
    <property type="entry name" value="Hexapep_transf_CS"/>
</dbReference>
<dbReference type="InterPro" id="IPR005835">
    <property type="entry name" value="NTP_transferase_dom"/>
</dbReference>
<evidence type="ECO:0000256" key="6">
    <source>
        <dbReference type="ARBA" id="ARBA00022490"/>
    </source>
</evidence>
<comment type="caution">
    <text evidence="17">The sequence shown here is derived from an EMBL/GenBank/DDBJ whole genome shotgun (WGS) entry which is preliminary data.</text>
</comment>
<keyword evidence="10" id="KW-0131">Cell cycle</keyword>
<evidence type="ECO:0000256" key="4">
    <source>
        <dbReference type="ARBA" id="ARBA00012387"/>
    </source>
</evidence>
<dbReference type="Gene3D" id="3.90.550.10">
    <property type="entry name" value="Spore Coat Polysaccharide Biosynthesis Protein SpsA, Chain A"/>
    <property type="match status" value="1"/>
</dbReference>
<dbReference type="PROSITE" id="PS00101">
    <property type="entry name" value="HEXAPEP_TRANSFERASES"/>
    <property type="match status" value="1"/>
</dbReference>
<protein>
    <recommendedName>
        <fullName evidence="5">Mannose-1-phosphate guanyltransferase</fullName>
        <ecNumber evidence="4">2.7.7.13</ecNumber>
    </recommendedName>
    <alternativeName>
        <fullName evidence="13">GDP-mannose pyrophosphorylase</fullName>
    </alternativeName>
    <alternativeName>
        <fullName evidence="12">GTP-mannose-1-phosphate guanylyltransferase</fullName>
    </alternativeName>
</protein>
<dbReference type="UniPathway" id="UPA00126">
    <property type="reaction ID" value="UER00930"/>
</dbReference>
<comment type="pathway">
    <text evidence="2">Nucleotide-sugar biosynthesis; GDP-alpha-D-mannose biosynthesis; GDP-alpha-D-mannose from alpha-D-mannose 1-phosphate (GTP route): step 1/1.</text>
</comment>
<dbReference type="Proteomes" id="UP000285326">
    <property type="component" value="Unassembled WGS sequence"/>
</dbReference>
<evidence type="ECO:0000256" key="1">
    <source>
        <dbReference type="ARBA" id="ARBA00004496"/>
    </source>
</evidence>
<feature type="domain" description="Nucleotidyl transferase" evidence="15">
    <location>
        <begin position="2"/>
        <end position="233"/>
    </location>
</feature>
<dbReference type="GO" id="GO:0071554">
    <property type="term" value="P:cell wall organization or biogenesis"/>
    <property type="evidence" value="ECO:0007669"/>
    <property type="project" value="UniProtKB-ARBA"/>
</dbReference>
<reference evidence="17 18" key="1">
    <citation type="journal article" date="2018" name="BMC Genomics">
        <title>Comparative genome analyses reveal sequence features reflecting distinct modes of host-adaptation between dicot and monocot powdery mildew.</title>
        <authorList>
            <person name="Wu Y."/>
            <person name="Ma X."/>
            <person name="Pan Z."/>
            <person name="Kale S.D."/>
            <person name="Song Y."/>
            <person name="King H."/>
            <person name="Zhang Q."/>
            <person name="Presley C."/>
            <person name="Deng X."/>
            <person name="Wei C.I."/>
            <person name="Xiao S."/>
        </authorList>
    </citation>
    <scope>NUCLEOTIDE SEQUENCE [LARGE SCALE GENOMIC DNA]</scope>
    <source>
        <strain evidence="17">UMSG1</strain>
    </source>
</reference>
<feature type="domain" description="Mannose-1-phosphate guanyltransferase C-terminal" evidence="16">
    <location>
        <begin position="256"/>
        <end position="363"/>
    </location>
</feature>
<evidence type="ECO:0000259" key="16">
    <source>
        <dbReference type="Pfam" id="PF25087"/>
    </source>
</evidence>
<comment type="similarity">
    <text evidence="3">Belongs to the transferase hexapeptide repeat family.</text>
</comment>
<keyword evidence="7 17" id="KW-0808">Transferase</keyword>
<proteinExistence type="inferred from homology"/>
<dbReference type="FunFam" id="2.160.10.10:FF:000017">
    <property type="entry name" value="Mannose-1-phosphate guanyltransferase"/>
    <property type="match status" value="1"/>
</dbReference>
<organism evidence="17 18">
    <name type="scientific">Golovinomyces cichoracearum</name>
    <dbReference type="NCBI Taxonomy" id="62708"/>
    <lineage>
        <taxon>Eukaryota</taxon>
        <taxon>Fungi</taxon>
        <taxon>Dikarya</taxon>
        <taxon>Ascomycota</taxon>
        <taxon>Pezizomycotina</taxon>
        <taxon>Leotiomycetes</taxon>
        <taxon>Erysiphales</taxon>
        <taxon>Erysiphaceae</taxon>
        <taxon>Golovinomyces</taxon>
    </lineage>
</organism>
<dbReference type="InterPro" id="IPR029044">
    <property type="entry name" value="Nucleotide-diphossugar_trans"/>
</dbReference>
<comment type="function">
    <text evidence="11">Involved in cell wall synthesis where it is required for glycosylation. Involved in cell cycle progression through cell-size checkpoint.</text>
</comment>
<evidence type="ECO:0000313" key="17">
    <source>
        <dbReference type="EMBL" id="RKF78548.1"/>
    </source>
</evidence>
<evidence type="ECO:0000256" key="12">
    <source>
        <dbReference type="ARBA" id="ARBA00030179"/>
    </source>
</evidence>
<evidence type="ECO:0000256" key="8">
    <source>
        <dbReference type="ARBA" id="ARBA00022741"/>
    </source>
</evidence>
<accession>A0A420IVJ2</accession>